<feature type="transmembrane region" description="Helical" evidence="9">
    <location>
        <begin position="42"/>
        <end position="63"/>
    </location>
</feature>
<dbReference type="PANTHER" id="PTHR37820">
    <property type="entry name" value="CELL DIVISION PROTEIN DIVIB"/>
    <property type="match status" value="1"/>
</dbReference>
<evidence type="ECO:0000256" key="9">
    <source>
        <dbReference type="SAM" id="Phobius"/>
    </source>
</evidence>
<protein>
    <submittedName>
        <fullName evidence="11">FtsQ-type POTRA domain-containing protein</fullName>
    </submittedName>
</protein>
<feature type="domain" description="POTRA" evidence="10">
    <location>
        <begin position="68"/>
        <end position="136"/>
    </location>
</feature>
<dbReference type="RefSeq" id="WP_121806068.1">
    <property type="nucleotide sequence ID" value="NZ_RDBE01000007.1"/>
</dbReference>
<dbReference type="AlphaFoldDB" id="A0A3L8P1D6"/>
<evidence type="ECO:0000256" key="1">
    <source>
        <dbReference type="ARBA" id="ARBA00004370"/>
    </source>
</evidence>
<sequence length="258" mass="28012">MTAVRDDTQGDVETDTEETVPVLARRRPRRRPLRHGLRRHRWLRWVAGVVVLVLLAGSAYAVWFSDLLTARRTVVTGNSYLSGVAVTGQAQVPLGRPLARVDLEAIRQRVGSMPAVRSVQVSRDWPHEVRIKITERTAVAVVEVAGHLRGLSSDGVLFRPYDSRPAGLPEIRDSGDADTAALREVADVVSSLPAGVLAKVDHVSVATVDQITLTMRSGRTVVWGSATDSAQKAAVLAVLLTRDSKQIDVSVPGRPTTR</sequence>
<keyword evidence="5 9" id="KW-1133">Transmembrane helix</keyword>
<reference evidence="11 12" key="1">
    <citation type="submission" date="2018-10" db="EMBL/GenBank/DDBJ databases">
        <title>Marmoricola sp. 4Q3S-7 whole genome shotgun sequence.</title>
        <authorList>
            <person name="Li F."/>
        </authorList>
    </citation>
    <scope>NUCLEOTIDE SEQUENCE [LARGE SCALE GENOMIC DNA]</scope>
    <source>
        <strain evidence="11 12">4Q3S-7</strain>
    </source>
</reference>
<accession>A0A3L8P1D6</accession>
<evidence type="ECO:0000313" key="11">
    <source>
        <dbReference type="EMBL" id="RLV48964.1"/>
    </source>
</evidence>
<keyword evidence="12" id="KW-1185">Reference proteome</keyword>
<dbReference type="InterPro" id="IPR050487">
    <property type="entry name" value="FtsQ_DivIB"/>
</dbReference>
<keyword evidence="4 9" id="KW-0812">Transmembrane</keyword>
<dbReference type="PROSITE" id="PS51779">
    <property type="entry name" value="POTRA"/>
    <property type="match status" value="1"/>
</dbReference>
<evidence type="ECO:0000256" key="4">
    <source>
        <dbReference type="ARBA" id="ARBA00022692"/>
    </source>
</evidence>
<evidence type="ECO:0000256" key="3">
    <source>
        <dbReference type="ARBA" id="ARBA00022618"/>
    </source>
</evidence>
<dbReference type="GO" id="GO:0005886">
    <property type="term" value="C:plasma membrane"/>
    <property type="evidence" value="ECO:0007669"/>
    <property type="project" value="TreeGrafter"/>
</dbReference>
<dbReference type="Pfam" id="PF03799">
    <property type="entry name" value="FtsQ_DivIB_C"/>
    <property type="match status" value="1"/>
</dbReference>
<organism evidence="11 12">
    <name type="scientific">Nocardioides mangrovicus</name>
    <dbReference type="NCBI Taxonomy" id="2478913"/>
    <lineage>
        <taxon>Bacteria</taxon>
        <taxon>Bacillati</taxon>
        <taxon>Actinomycetota</taxon>
        <taxon>Actinomycetes</taxon>
        <taxon>Propionibacteriales</taxon>
        <taxon>Nocardioidaceae</taxon>
        <taxon>Nocardioides</taxon>
    </lineage>
</organism>
<comment type="caution">
    <text evidence="11">The sequence shown here is derived from an EMBL/GenBank/DDBJ whole genome shotgun (WGS) entry which is preliminary data.</text>
</comment>
<feature type="compositionally biased region" description="Acidic residues" evidence="8">
    <location>
        <begin position="9"/>
        <end position="18"/>
    </location>
</feature>
<evidence type="ECO:0000256" key="8">
    <source>
        <dbReference type="SAM" id="MobiDB-lite"/>
    </source>
</evidence>
<evidence type="ECO:0000256" key="6">
    <source>
        <dbReference type="ARBA" id="ARBA00023136"/>
    </source>
</evidence>
<dbReference type="InterPro" id="IPR005548">
    <property type="entry name" value="Cell_div_FtsQ/DivIB_C"/>
</dbReference>
<dbReference type="InterPro" id="IPR034746">
    <property type="entry name" value="POTRA"/>
</dbReference>
<keyword evidence="6 9" id="KW-0472">Membrane</keyword>
<feature type="region of interest" description="Disordered" evidence="8">
    <location>
        <begin position="1"/>
        <end position="23"/>
    </location>
</feature>
<dbReference type="Gene3D" id="3.10.20.310">
    <property type="entry name" value="membrane protein fhac"/>
    <property type="match status" value="1"/>
</dbReference>
<dbReference type="Proteomes" id="UP000281708">
    <property type="component" value="Unassembled WGS sequence"/>
</dbReference>
<evidence type="ECO:0000256" key="7">
    <source>
        <dbReference type="ARBA" id="ARBA00023306"/>
    </source>
</evidence>
<dbReference type="GO" id="GO:0051301">
    <property type="term" value="P:cell division"/>
    <property type="evidence" value="ECO:0007669"/>
    <property type="project" value="UniProtKB-KW"/>
</dbReference>
<evidence type="ECO:0000259" key="10">
    <source>
        <dbReference type="PROSITE" id="PS51779"/>
    </source>
</evidence>
<dbReference type="PANTHER" id="PTHR37820:SF1">
    <property type="entry name" value="CELL DIVISION PROTEIN FTSQ"/>
    <property type="match status" value="1"/>
</dbReference>
<dbReference type="Pfam" id="PF08478">
    <property type="entry name" value="POTRA_1"/>
    <property type="match status" value="1"/>
</dbReference>
<name>A0A3L8P1D6_9ACTN</name>
<gene>
    <name evidence="11" type="ORF">D9V37_10255</name>
</gene>
<keyword evidence="2" id="KW-1003">Cell membrane</keyword>
<dbReference type="InterPro" id="IPR013685">
    <property type="entry name" value="POTRA_FtsQ_type"/>
</dbReference>
<evidence type="ECO:0000256" key="2">
    <source>
        <dbReference type="ARBA" id="ARBA00022475"/>
    </source>
</evidence>
<evidence type="ECO:0000256" key="5">
    <source>
        <dbReference type="ARBA" id="ARBA00022989"/>
    </source>
</evidence>
<evidence type="ECO:0000313" key="12">
    <source>
        <dbReference type="Proteomes" id="UP000281708"/>
    </source>
</evidence>
<keyword evidence="7" id="KW-0131">Cell cycle</keyword>
<keyword evidence="3" id="KW-0132">Cell division</keyword>
<proteinExistence type="predicted"/>
<dbReference type="OrthoDB" id="9790760at2"/>
<comment type="subcellular location">
    <subcellularLocation>
        <location evidence="1">Membrane</location>
    </subcellularLocation>
</comment>
<dbReference type="EMBL" id="RDBE01000007">
    <property type="protein sequence ID" value="RLV48964.1"/>
    <property type="molecule type" value="Genomic_DNA"/>
</dbReference>